<reference evidence="2 3" key="2">
    <citation type="journal article" date="2016" name="Microb. Ecol.">
        <title>Genome Characteristics of a Novel Type I Methanotroph (Sn10-6) Isolated from a Flooded Indian Rice Field.</title>
        <authorList>
            <person name="Rahalkar M.C."/>
            <person name="Pandit P.S."/>
            <person name="Dhakephalkar P.K."/>
            <person name="Pore S."/>
            <person name="Arora P."/>
            <person name="Kapse N."/>
        </authorList>
    </citation>
    <scope>NUCLEOTIDE SEQUENCE [LARGE SCALE GENOMIC DNA]</scope>
    <source>
        <strain evidence="2 3">Sn10-6</strain>
    </source>
</reference>
<gene>
    <name evidence="2" type="ORF">VZ94_16865</name>
</gene>
<dbReference type="RefSeq" id="WP_045780111.1">
    <property type="nucleotide sequence ID" value="NZ_LAJX01000199.1"/>
</dbReference>
<comment type="caution">
    <text evidence="2">The sequence shown here is derived from an EMBL/GenBank/DDBJ whole genome shotgun (WGS) entry which is preliminary data.</text>
</comment>
<dbReference type="InterPro" id="IPR012437">
    <property type="entry name" value="DUF1638"/>
</dbReference>
<accession>A0A0F3IG17</accession>
<reference evidence="3" key="1">
    <citation type="submission" date="2015-03" db="EMBL/GenBank/DDBJ databases">
        <title>Draft genome sequence of a novel methanotroph (Sn10-6) isolated from flooded ricefield rhizosphere in India.</title>
        <authorList>
            <person name="Pandit P.S."/>
            <person name="Pore S.D."/>
            <person name="Arora P."/>
            <person name="Kapse N.G."/>
            <person name="Dhakephalkar P.K."/>
            <person name="Rahalkar M.C."/>
        </authorList>
    </citation>
    <scope>NUCLEOTIDE SEQUENCE [LARGE SCALE GENOMIC DNA]</scope>
    <source>
        <strain evidence="3">Sn10-6</strain>
    </source>
</reference>
<proteinExistence type="predicted"/>
<dbReference type="OrthoDB" id="5570734at2"/>
<sequence>MTKPPVLLGCGILQKEIEYLIKKNAWPLSTDFLAASLHVNFEKLASELQQGLIRHQDEEVIVFYGHCHPKMEHIVAVNCCHRTQAQNCVEMLLGPELFSEYLTQGAFFLLEDWVLNWDNVIIETFGNKPDITREIFQLSHRYFLGLRTPCSGDYTEAAEKISVAMGLPLRWLEVDLVQLESVLKRAIQHNQ</sequence>
<evidence type="ECO:0000259" key="1">
    <source>
        <dbReference type="Pfam" id="PF07796"/>
    </source>
</evidence>
<dbReference type="AlphaFoldDB" id="A0A0F3IG17"/>
<dbReference type="EMBL" id="LAJX01000199">
    <property type="protein sequence ID" value="KJV05622.1"/>
    <property type="molecule type" value="Genomic_DNA"/>
</dbReference>
<dbReference type="Pfam" id="PF07796">
    <property type="entry name" value="DUF1638"/>
    <property type="match status" value="1"/>
</dbReference>
<evidence type="ECO:0000313" key="3">
    <source>
        <dbReference type="Proteomes" id="UP000033684"/>
    </source>
</evidence>
<organism evidence="2 3">
    <name type="scientific">Methylocucumis oryzae</name>
    <dbReference type="NCBI Taxonomy" id="1632867"/>
    <lineage>
        <taxon>Bacteria</taxon>
        <taxon>Pseudomonadati</taxon>
        <taxon>Pseudomonadota</taxon>
        <taxon>Gammaproteobacteria</taxon>
        <taxon>Methylococcales</taxon>
        <taxon>Methylococcaceae</taxon>
        <taxon>Methylocucumis</taxon>
    </lineage>
</organism>
<dbReference type="Proteomes" id="UP000033684">
    <property type="component" value="Unassembled WGS sequence"/>
</dbReference>
<protein>
    <recommendedName>
        <fullName evidence="1">DUF1638 domain-containing protein</fullName>
    </recommendedName>
</protein>
<keyword evidence="3" id="KW-1185">Reference proteome</keyword>
<feature type="domain" description="DUF1638" evidence="1">
    <location>
        <begin position="32"/>
        <end position="183"/>
    </location>
</feature>
<evidence type="ECO:0000313" key="2">
    <source>
        <dbReference type="EMBL" id="KJV05622.1"/>
    </source>
</evidence>
<name>A0A0F3IG17_9GAMM</name>